<proteinExistence type="predicted"/>
<evidence type="ECO:0000313" key="2">
    <source>
        <dbReference type="EMBL" id="EFU31586.1"/>
    </source>
</evidence>
<organism evidence="2 3">
    <name type="scientific">Segatella buccae ATCC 33574</name>
    <dbReference type="NCBI Taxonomy" id="873513"/>
    <lineage>
        <taxon>Bacteria</taxon>
        <taxon>Pseudomonadati</taxon>
        <taxon>Bacteroidota</taxon>
        <taxon>Bacteroidia</taxon>
        <taxon>Bacteroidales</taxon>
        <taxon>Prevotellaceae</taxon>
        <taxon>Segatella</taxon>
    </lineage>
</organism>
<evidence type="ECO:0000256" key="1">
    <source>
        <dbReference type="SAM" id="MobiDB-lite"/>
    </source>
</evidence>
<dbReference type="STRING" id="873513.HMPREF6485_0513"/>
<evidence type="ECO:0000313" key="3">
    <source>
        <dbReference type="Proteomes" id="UP000003112"/>
    </source>
</evidence>
<gene>
    <name evidence="2" type="ORF">HMPREF6485_0513</name>
</gene>
<keyword evidence="3" id="KW-1185">Reference proteome</keyword>
<accession>E6K4E0</accession>
<dbReference type="HOGENOM" id="CLU_2452117_0_0_10"/>
<name>E6K4E0_9BACT</name>
<sequence length="89" mass="10120">MRGLFIYHPSCHLKTDNKNTGPHYLTSKMAKPATLGQTDLESEASTDDHPVMDSMDEEVEPRYPRLAENKGKILAQRIFFRNIANELST</sequence>
<dbReference type="Proteomes" id="UP000003112">
    <property type="component" value="Unassembled WGS sequence"/>
</dbReference>
<feature type="region of interest" description="Disordered" evidence="1">
    <location>
        <begin position="35"/>
        <end position="59"/>
    </location>
</feature>
<protein>
    <submittedName>
        <fullName evidence="2">Uncharacterized protein</fullName>
    </submittedName>
</protein>
<comment type="caution">
    <text evidence="2">The sequence shown here is derived from an EMBL/GenBank/DDBJ whole genome shotgun (WGS) entry which is preliminary data.</text>
</comment>
<dbReference type="AlphaFoldDB" id="E6K4E0"/>
<reference evidence="2 3" key="1">
    <citation type="submission" date="2010-10" db="EMBL/GenBank/DDBJ databases">
        <authorList>
            <person name="Muzny D."/>
            <person name="Qin X."/>
            <person name="Deng J."/>
            <person name="Jiang H."/>
            <person name="Liu Y."/>
            <person name="Qu J."/>
            <person name="Song X.-Z."/>
            <person name="Zhang L."/>
            <person name="Thornton R."/>
            <person name="Coyle M."/>
            <person name="Francisco L."/>
            <person name="Jackson L."/>
            <person name="Javaid M."/>
            <person name="Korchina V."/>
            <person name="Kovar C."/>
            <person name="Mata R."/>
            <person name="Mathew T."/>
            <person name="Ngo R."/>
            <person name="Nguyen L."/>
            <person name="Nguyen N."/>
            <person name="Okwuonu G."/>
            <person name="Ongeri F."/>
            <person name="Pham C."/>
            <person name="Simmons D."/>
            <person name="Wilczek-Boney K."/>
            <person name="Hale W."/>
            <person name="Jakkamsetti A."/>
            <person name="Pham P."/>
            <person name="Ruth R."/>
            <person name="San Lucas F."/>
            <person name="Warren J."/>
            <person name="Zhang J."/>
            <person name="Zhao Z."/>
            <person name="Zhou C."/>
            <person name="Zhu D."/>
            <person name="Lee S."/>
            <person name="Bess C."/>
            <person name="Blankenburg K."/>
            <person name="Forbes L."/>
            <person name="Fu Q."/>
            <person name="Gubbala S."/>
            <person name="Hirani K."/>
            <person name="Jayaseelan J.C."/>
            <person name="Lara F."/>
            <person name="Munidasa M."/>
            <person name="Palculict T."/>
            <person name="Patil S."/>
            <person name="Pu L.-L."/>
            <person name="Saada N."/>
            <person name="Tang L."/>
            <person name="Weissenberger G."/>
            <person name="Zhu Y."/>
            <person name="Hemphill L."/>
            <person name="Shang Y."/>
            <person name="Youmans B."/>
            <person name="Ayvaz T."/>
            <person name="Ross M."/>
            <person name="Santibanez J."/>
            <person name="Aqrawi P."/>
            <person name="Gross S."/>
            <person name="Joshi V."/>
            <person name="Fowler G."/>
            <person name="Nazareth L."/>
            <person name="Reid J."/>
            <person name="Worley K."/>
            <person name="Petrosino J."/>
            <person name="Highlander S."/>
            <person name="Gibbs R."/>
        </authorList>
    </citation>
    <scope>NUCLEOTIDE SEQUENCE [LARGE SCALE GENOMIC DNA]</scope>
    <source>
        <strain evidence="2 3">ATCC 33574</strain>
    </source>
</reference>
<dbReference type="EMBL" id="AEPD01000011">
    <property type="protein sequence ID" value="EFU31586.1"/>
    <property type="molecule type" value="Genomic_DNA"/>
</dbReference>